<dbReference type="Pfam" id="PF14111">
    <property type="entry name" value="DUF4283"/>
    <property type="match status" value="1"/>
</dbReference>
<dbReference type="PANTHER" id="PTHR31286:SF167">
    <property type="entry name" value="OS09G0268800 PROTEIN"/>
    <property type="match status" value="1"/>
</dbReference>
<dbReference type="EMBL" id="JABTTQ020001093">
    <property type="protein sequence ID" value="KAK6135488.1"/>
    <property type="molecule type" value="Genomic_DNA"/>
</dbReference>
<proteinExistence type="predicted"/>
<dbReference type="InterPro" id="IPR025558">
    <property type="entry name" value="DUF4283"/>
</dbReference>
<name>A0ABR0VJX7_REHGL</name>
<dbReference type="Proteomes" id="UP001318860">
    <property type="component" value="Unassembled WGS sequence"/>
</dbReference>
<protein>
    <recommendedName>
        <fullName evidence="1">DUF4283 domain-containing protein</fullName>
    </recommendedName>
</protein>
<comment type="caution">
    <text evidence="2">The sequence shown here is derived from an EMBL/GenBank/DDBJ whole genome shotgun (WGS) entry which is preliminary data.</text>
</comment>
<evidence type="ECO:0000313" key="3">
    <source>
        <dbReference type="Proteomes" id="UP001318860"/>
    </source>
</evidence>
<dbReference type="PANTHER" id="PTHR31286">
    <property type="entry name" value="GLYCINE-RICH CELL WALL STRUCTURAL PROTEIN 1.8-LIKE"/>
    <property type="match status" value="1"/>
</dbReference>
<sequence length="522" mass="58482">MMMLINALATANVTRSTLPNLQILTDNLMFHAIKVGLPTFAGLVEVNLPIIIVENPSGTRSGRFCQFCEYPGHEVRTCRKLAKLLKANNLQLRWSNGSNPSETCVRAHRLFATIGNLVQWYTTLDSAIPKPNRFILKSGCLESTTLPFHLLQSLGSSRENSLSVSVRLCRVNRQSWLSSMIACGSTGVKSFPVCICATLLSVEGYFYRMEEDLNSLYARLSLGDKERSPISTDDLSSHQIDPSLSLVGKLLAPRIISFDQISSLFRKLWNPKGSLSCKPLHDNVVLFIFGSLADKMRVMAGTPWIFDRYILLLREATEDMISTQLQFTTCPFWVQLHGLPLGLFSKTFAERAGNYIGKFLEFCDCSYYYADHEDMIPKVPYIHTPNMQQTSNMQKTPNVQQTSNMQQTSNVQQIPNVQQSLNDQQSFNSADNFETADADSILADNIDNTSDVPVVRKSSRSRALPHYLQIYDCGIPPSLQPNQSTQNAMVDKKYCISNFCLLINCLSLINDSQLQSLGSYVS</sequence>
<organism evidence="2 3">
    <name type="scientific">Rehmannia glutinosa</name>
    <name type="common">Chinese foxglove</name>
    <dbReference type="NCBI Taxonomy" id="99300"/>
    <lineage>
        <taxon>Eukaryota</taxon>
        <taxon>Viridiplantae</taxon>
        <taxon>Streptophyta</taxon>
        <taxon>Embryophyta</taxon>
        <taxon>Tracheophyta</taxon>
        <taxon>Spermatophyta</taxon>
        <taxon>Magnoliopsida</taxon>
        <taxon>eudicotyledons</taxon>
        <taxon>Gunneridae</taxon>
        <taxon>Pentapetalae</taxon>
        <taxon>asterids</taxon>
        <taxon>lamiids</taxon>
        <taxon>Lamiales</taxon>
        <taxon>Orobanchaceae</taxon>
        <taxon>Rehmannieae</taxon>
        <taxon>Rehmannia</taxon>
    </lineage>
</organism>
<dbReference type="InterPro" id="IPR040256">
    <property type="entry name" value="At4g02000-like"/>
</dbReference>
<feature type="domain" description="DUF4283" evidence="1">
    <location>
        <begin position="244"/>
        <end position="315"/>
    </location>
</feature>
<reference evidence="2 3" key="1">
    <citation type="journal article" date="2021" name="Comput. Struct. Biotechnol. J.">
        <title>De novo genome assembly of the potent medicinal plant Rehmannia glutinosa using nanopore technology.</title>
        <authorList>
            <person name="Ma L."/>
            <person name="Dong C."/>
            <person name="Song C."/>
            <person name="Wang X."/>
            <person name="Zheng X."/>
            <person name="Niu Y."/>
            <person name="Chen S."/>
            <person name="Feng W."/>
        </authorList>
    </citation>
    <scope>NUCLEOTIDE SEQUENCE [LARGE SCALE GENOMIC DNA]</scope>
    <source>
        <strain evidence="2">DH-2019</strain>
    </source>
</reference>
<evidence type="ECO:0000313" key="2">
    <source>
        <dbReference type="EMBL" id="KAK6135488.1"/>
    </source>
</evidence>
<keyword evidence="3" id="KW-1185">Reference proteome</keyword>
<gene>
    <name evidence="2" type="ORF">DH2020_030774</name>
</gene>
<accession>A0ABR0VJX7</accession>
<evidence type="ECO:0000259" key="1">
    <source>
        <dbReference type="Pfam" id="PF14111"/>
    </source>
</evidence>